<feature type="compositionally biased region" description="Low complexity" evidence="9">
    <location>
        <begin position="31"/>
        <end position="46"/>
    </location>
</feature>
<dbReference type="Gene3D" id="1.10.10.820">
    <property type="match status" value="1"/>
</dbReference>
<dbReference type="GO" id="GO:0016787">
    <property type="term" value="F:hydrolase activity"/>
    <property type="evidence" value="ECO:0007669"/>
    <property type="project" value="UniProtKB-KW"/>
</dbReference>
<dbReference type="SUPFAM" id="SSF52540">
    <property type="entry name" value="P-loop containing nucleoside triphosphate hydrolases"/>
    <property type="match status" value="1"/>
</dbReference>
<dbReference type="InterPro" id="IPR036961">
    <property type="entry name" value="Kinesin_motor_dom_sf"/>
</dbReference>
<dbReference type="InterPro" id="IPR027417">
    <property type="entry name" value="P-loop_NTPase"/>
</dbReference>
<dbReference type="GO" id="GO:0005524">
    <property type="term" value="F:ATP binding"/>
    <property type="evidence" value="ECO:0007669"/>
    <property type="project" value="UniProtKB-UniRule"/>
</dbReference>
<dbReference type="GO" id="GO:0051015">
    <property type="term" value="F:actin filament binding"/>
    <property type="evidence" value="ECO:0007669"/>
    <property type="project" value="TreeGrafter"/>
</dbReference>
<comment type="caution">
    <text evidence="11">The sequence shown here is derived from an EMBL/GenBank/DDBJ whole genome shotgun (WGS) entry which is preliminary data.</text>
</comment>
<dbReference type="CDD" id="cd14879">
    <property type="entry name" value="MYSc_Myo17"/>
    <property type="match status" value="1"/>
</dbReference>
<dbReference type="Pfam" id="PF00063">
    <property type="entry name" value="Myosin_head"/>
    <property type="match status" value="1"/>
</dbReference>
<evidence type="ECO:0000256" key="2">
    <source>
        <dbReference type="ARBA" id="ARBA00022741"/>
    </source>
</evidence>
<keyword evidence="7 8" id="KW-0009">Actin-binding</keyword>
<dbReference type="GO" id="GO:0005737">
    <property type="term" value="C:cytoplasm"/>
    <property type="evidence" value="ECO:0007669"/>
    <property type="project" value="TreeGrafter"/>
</dbReference>
<feature type="region of interest" description="Disordered" evidence="9">
    <location>
        <begin position="662"/>
        <end position="682"/>
    </location>
</feature>
<dbReference type="Gene3D" id="3.40.850.10">
    <property type="entry name" value="Kinesin motor domain"/>
    <property type="match status" value="1"/>
</dbReference>
<keyword evidence="2 8" id="KW-0547">Nucleotide-binding</keyword>
<organism evidence="11 12">
    <name type="scientific">Boletus reticuloceps</name>
    <dbReference type="NCBI Taxonomy" id="495285"/>
    <lineage>
        <taxon>Eukaryota</taxon>
        <taxon>Fungi</taxon>
        <taxon>Dikarya</taxon>
        <taxon>Basidiomycota</taxon>
        <taxon>Agaricomycotina</taxon>
        <taxon>Agaricomycetes</taxon>
        <taxon>Agaricomycetidae</taxon>
        <taxon>Boletales</taxon>
        <taxon>Boletineae</taxon>
        <taxon>Boletaceae</taxon>
        <taxon>Boletoideae</taxon>
        <taxon>Boletus</taxon>
    </lineage>
</organism>
<evidence type="ECO:0000313" key="12">
    <source>
        <dbReference type="Proteomes" id="UP000683000"/>
    </source>
</evidence>
<dbReference type="GO" id="GO:0016459">
    <property type="term" value="C:myosin complex"/>
    <property type="evidence" value="ECO:0007669"/>
    <property type="project" value="UniProtKB-KW"/>
</dbReference>
<name>A0A8I2YKE8_9AGAM</name>
<evidence type="ECO:0000256" key="8">
    <source>
        <dbReference type="PROSITE-ProRule" id="PRU00782"/>
    </source>
</evidence>
<keyword evidence="4 8" id="KW-0518">Myosin</keyword>
<sequence length="908" mass="100918">MSPPSSSQTSTLLLPFSRPLAATTSLPARFPPSHSSSFTVPSSSRLPTTHEASLSVISDDVIVTCLREHFMSDTIYNISSSALVAVNPHKYVTLNADSLSGYMIREQDPSLLTSFSSLTAYYCMRHITQDQRFTSDIIYTNIGSSALVAINPHRRTTQDQSLIMSGEAGSGKSETWRLAIKTLLELSVSNPGKKGSKLATQVPAAEFIIKSFGNARTLFNPNASRFGKYTELQFTNKGRLCGIKSLDYYLERNRVAAVPSGEQNFHIFYYLMAGASAEERHHLHLADKTQYRYLGHRAGASTRANGVCDDDANRFEQLKMALKFVGLSKRHVAQTCQLVAAILHLGNIEFTIDHSRDVDAAVVRNMDFLGVQPSTLETMLAYKTKLVKRELCTIFLDTDGASNNCDDLAKTLYSLLFAWLNEHINQRLCRDDFDTFIGLFDLPSPQNMTSHPNSLDQFCINFANERLQNFVQKCIFESHIDEYRTEGISRFFPSVPYFDNAECVRLLQNKPGGLIHIMDDQACRSHKKTNLMMVEAFGKRWDNHSSFKVGPVDRSGSPTFTVNHFNGPVSYSSEGFLKHNLDSLNPNFVSLLRGSLAGASDGAEGARSANPFVKGLFLAKAIATQAHPKNEDTIVSAQQPVKPMRTPSTRRKGTVKRMATLREDSAVEEQEREDDDVPNSSSGLTPCVAGKFRAALGTLFEMLSEMQSWFVFCVNPNDSQLPNQLEGRSIKGQIRSLGLTEVSKRNVNVFEVGLTLDEFCTQYREPMAKMGVMDGSAKEKVEQTRNILGLQETNIVLGQYKVFLSQAAFHSLEDRLRSLDVEEQKRNRLRNAEAEAGLDVCSIGDPYAPYTSPGLPPDNYADPYNQVSSQAHVLLVANASPFQRGNLYKDDYEDHKSFHSAISTTGVD</sequence>
<proteinExistence type="inferred from homology"/>
<dbReference type="InterPro" id="IPR036037">
    <property type="entry name" value="MYSc_Myo17"/>
</dbReference>
<keyword evidence="6" id="KW-0325">Glycoprotein</keyword>
<evidence type="ECO:0000256" key="3">
    <source>
        <dbReference type="ARBA" id="ARBA00022840"/>
    </source>
</evidence>
<dbReference type="InterPro" id="IPR001609">
    <property type="entry name" value="Myosin_head_motor_dom-like"/>
</dbReference>
<keyword evidence="12" id="KW-1185">Reference proteome</keyword>
<dbReference type="PROSITE" id="PS51456">
    <property type="entry name" value="MYOSIN_MOTOR"/>
    <property type="match status" value="1"/>
</dbReference>
<dbReference type="GO" id="GO:0007015">
    <property type="term" value="P:actin filament organization"/>
    <property type="evidence" value="ECO:0007669"/>
    <property type="project" value="TreeGrafter"/>
</dbReference>
<evidence type="ECO:0000256" key="5">
    <source>
        <dbReference type="ARBA" id="ARBA00023175"/>
    </source>
</evidence>
<dbReference type="Proteomes" id="UP000683000">
    <property type="component" value="Unassembled WGS sequence"/>
</dbReference>
<keyword evidence="5 8" id="KW-0505">Motor protein</keyword>
<feature type="region of interest" description="Actin-binding" evidence="8">
    <location>
        <begin position="696"/>
        <end position="718"/>
    </location>
</feature>
<dbReference type="GO" id="GO:0000146">
    <property type="term" value="F:microfilament motor activity"/>
    <property type="evidence" value="ECO:0007669"/>
    <property type="project" value="TreeGrafter"/>
</dbReference>
<dbReference type="PANTHER" id="PTHR13140:SF550">
    <property type="entry name" value="MYOSIN-IIIB ISOFORM X1"/>
    <property type="match status" value="1"/>
</dbReference>
<dbReference type="PRINTS" id="PR00193">
    <property type="entry name" value="MYOSINHEAVY"/>
</dbReference>
<protein>
    <submittedName>
        <fullName evidence="11">P-loop containing nucleoside triphosphate hydrolase protein</fullName>
    </submittedName>
</protein>
<dbReference type="OrthoDB" id="370884at2759"/>
<feature type="domain" description="Myosin motor" evidence="10">
    <location>
        <begin position="1"/>
        <end position="817"/>
    </location>
</feature>
<dbReference type="EMBL" id="JAGFBS010000021">
    <property type="protein sequence ID" value="KAG6373514.1"/>
    <property type="molecule type" value="Genomic_DNA"/>
</dbReference>
<reference evidence="11" key="1">
    <citation type="submission" date="2021-03" db="EMBL/GenBank/DDBJ databases">
        <title>Evolutionary innovations through gain and loss of genes in the ectomycorrhizal Boletales.</title>
        <authorList>
            <person name="Wu G."/>
            <person name="Miyauchi S."/>
            <person name="Morin E."/>
            <person name="Yang Z.-L."/>
            <person name="Xu J."/>
            <person name="Martin F.M."/>
        </authorList>
    </citation>
    <scope>NUCLEOTIDE SEQUENCE</scope>
    <source>
        <strain evidence="11">BR01</strain>
    </source>
</reference>
<keyword evidence="3 8" id="KW-0067">ATP-binding</keyword>
<dbReference type="Gene3D" id="1.20.58.530">
    <property type="match status" value="1"/>
</dbReference>
<feature type="compositionally biased region" description="Acidic residues" evidence="9">
    <location>
        <begin position="666"/>
        <end position="677"/>
    </location>
</feature>
<dbReference type="GO" id="GO:0005886">
    <property type="term" value="C:plasma membrane"/>
    <property type="evidence" value="ECO:0007669"/>
    <property type="project" value="UniProtKB-SubCell"/>
</dbReference>
<feature type="region of interest" description="Disordered" evidence="9">
    <location>
        <begin position="25"/>
        <end position="46"/>
    </location>
</feature>
<evidence type="ECO:0000256" key="1">
    <source>
        <dbReference type="ARBA" id="ARBA00004651"/>
    </source>
</evidence>
<comment type="similarity">
    <text evidence="8">Belongs to the TRAFAC class myosin-kinesin ATPase superfamily. Myosin family.</text>
</comment>
<comment type="subcellular location">
    <subcellularLocation>
        <location evidence="1">Cell membrane</location>
        <topology evidence="1">Multi-pass membrane protein</topology>
    </subcellularLocation>
</comment>
<evidence type="ECO:0000256" key="9">
    <source>
        <dbReference type="SAM" id="MobiDB-lite"/>
    </source>
</evidence>
<accession>A0A8I2YKE8</accession>
<evidence type="ECO:0000256" key="4">
    <source>
        <dbReference type="ARBA" id="ARBA00023123"/>
    </source>
</evidence>
<dbReference type="AlphaFoldDB" id="A0A8I2YKE8"/>
<evidence type="ECO:0000259" key="10">
    <source>
        <dbReference type="PROSITE" id="PS51456"/>
    </source>
</evidence>
<dbReference type="SMART" id="SM00242">
    <property type="entry name" value="MYSc"/>
    <property type="match status" value="1"/>
</dbReference>
<evidence type="ECO:0000256" key="6">
    <source>
        <dbReference type="ARBA" id="ARBA00023180"/>
    </source>
</evidence>
<dbReference type="PANTHER" id="PTHR13140">
    <property type="entry name" value="MYOSIN"/>
    <property type="match status" value="1"/>
</dbReference>
<evidence type="ECO:0000313" key="11">
    <source>
        <dbReference type="EMBL" id="KAG6373514.1"/>
    </source>
</evidence>
<evidence type="ECO:0000256" key="7">
    <source>
        <dbReference type="ARBA" id="ARBA00023203"/>
    </source>
</evidence>
<gene>
    <name evidence="11" type="ORF">JVT61DRAFT_6149</name>
</gene>
<keyword evidence="11" id="KW-0378">Hydrolase</keyword>
<feature type="binding site" evidence="8">
    <location>
        <begin position="166"/>
        <end position="173"/>
    </location>
    <ligand>
        <name>ATP</name>
        <dbReference type="ChEBI" id="CHEBI:30616"/>
    </ligand>
</feature>
<dbReference type="Gene3D" id="1.20.120.720">
    <property type="entry name" value="Myosin VI head, motor domain, U50 subdomain"/>
    <property type="match status" value="1"/>
</dbReference>